<keyword evidence="4 6" id="KW-0371">Homeobox</keyword>
<evidence type="ECO:0000256" key="4">
    <source>
        <dbReference type="ARBA" id="ARBA00023155"/>
    </source>
</evidence>
<proteinExistence type="inferred from homology"/>
<dbReference type="InterPro" id="IPR005542">
    <property type="entry name" value="PBX_PBC_dom"/>
</dbReference>
<evidence type="ECO:0000256" key="1">
    <source>
        <dbReference type="ARBA" id="ARBA00004123"/>
    </source>
</evidence>
<organism evidence="10 11">
    <name type="scientific">Parascaris univalens</name>
    <name type="common">Nematode worm</name>
    <dbReference type="NCBI Taxonomy" id="6257"/>
    <lineage>
        <taxon>Eukaryota</taxon>
        <taxon>Metazoa</taxon>
        <taxon>Ecdysozoa</taxon>
        <taxon>Nematoda</taxon>
        <taxon>Chromadorea</taxon>
        <taxon>Rhabditida</taxon>
        <taxon>Spirurina</taxon>
        <taxon>Ascaridomorpha</taxon>
        <taxon>Ascaridoidea</taxon>
        <taxon>Ascarididae</taxon>
        <taxon>Parascaris</taxon>
    </lineage>
</organism>
<feature type="region of interest" description="Disordered" evidence="7">
    <location>
        <begin position="12"/>
        <end position="39"/>
    </location>
</feature>
<dbReference type="AlphaFoldDB" id="A0A915C006"/>
<dbReference type="SUPFAM" id="SSF46689">
    <property type="entry name" value="Homeodomain-like"/>
    <property type="match status" value="1"/>
</dbReference>
<keyword evidence="3 6" id="KW-0238">DNA-binding</keyword>
<dbReference type="InterPro" id="IPR008422">
    <property type="entry name" value="KN_HD"/>
</dbReference>
<evidence type="ECO:0000313" key="10">
    <source>
        <dbReference type="Proteomes" id="UP000887569"/>
    </source>
</evidence>
<dbReference type="PROSITE" id="PS00027">
    <property type="entry name" value="HOMEOBOX_1"/>
    <property type="match status" value="1"/>
</dbReference>
<dbReference type="WBParaSite" id="PgR074X_g046_t05">
    <property type="protein sequence ID" value="PgR074X_g046_t05"/>
    <property type="gene ID" value="PgR074X_g046"/>
</dbReference>
<keyword evidence="5 6" id="KW-0539">Nucleus</keyword>
<evidence type="ECO:0000256" key="6">
    <source>
        <dbReference type="PROSITE-ProRule" id="PRU00108"/>
    </source>
</evidence>
<feature type="domain" description="PBC" evidence="9">
    <location>
        <begin position="47"/>
        <end position="233"/>
    </location>
</feature>
<feature type="DNA-binding region" description="Homeobox" evidence="6">
    <location>
        <begin position="234"/>
        <end position="296"/>
    </location>
</feature>
<dbReference type="PROSITE" id="PS50071">
    <property type="entry name" value="HOMEOBOX_2"/>
    <property type="match status" value="1"/>
</dbReference>
<dbReference type="InterPro" id="IPR001356">
    <property type="entry name" value="HD"/>
</dbReference>
<keyword evidence="10" id="KW-1185">Reference proteome</keyword>
<accession>A0A915C006</accession>
<dbReference type="InterPro" id="IPR050224">
    <property type="entry name" value="TALE_homeobox"/>
</dbReference>
<dbReference type="GO" id="GO:0000981">
    <property type="term" value="F:DNA-binding transcription factor activity, RNA polymerase II-specific"/>
    <property type="evidence" value="ECO:0007669"/>
    <property type="project" value="InterPro"/>
</dbReference>
<reference evidence="11" key="1">
    <citation type="submission" date="2022-11" db="UniProtKB">
        <authorList>
            <consortium name="WormBaseParasite"/>
        </authorList>
    </citation>
    <scope>IDENTIFICATION</scope>
</reference>
<evidence type="ECO:0000259" key="9">
    <source>
        <dbReference type="PROSITE" id="PS51978"/>
    </source>
</evidence>
<dbReference type="GO" id="GO:0000987">
    <property type="term" value="F:cis-regulatory region sequence-specific DNA binding"/>
    <property type="evidence" value="ECO:0007669"/>
    <property type="project" value="UniProtKB-ARBA"/>
</dbReference>
<dbReference type="Proteomes" id="UP000887569">
    <property type="component" value="Unplaced"/>
</dbReference>
<feature type="domain" description="Homeobox" evidence="8">
    <location>
        <begin position="232"/>
        <end position="295"/>
    </location>
</feature>
<dbReference type="Gene3D" id="1.10.10.60">
    <property type="entry name" value="Homeodomain-like"/>
    <property type="match status" value="1"/>
</dbReference>
<evidence type="ECO:0000256" key="3">
    <source>
        <dbReference type="ARBA" id="ARBA00023125"/>
    </source>
</evidence>
<dbReference type="InterPro" id="IPR017970">
    <property type="entry name" value="Homeobox_CS"/>
</dbReference>
<dbReference type="CDD" id="cd00086">
    <property type="entry name" value="homeodomain"/>
    <property type="match status" value="1"/>
</dbReference>
<evidence type="ECO:0000256" key="7">
    <source>
        <dbReference type="SAM" id="MobiDB-lite"/>
    </source>
</evidence>
<evidence type="ECO:0000256" key="5">
    <source>
        <dbReference type="ARBA" id="ARBA00023242"/>
    </source>
</evidence>
<dbReference type="SMART" id="SM00389">
    <property type="entry name" value="HOX"/>
    <property type="match status" value="1"/>
</dbReference>
<evidence type="ECO:0000313" key="11">
    <source>
        <dbReference type="WBParaSite" id="PgR074X_g046_t05"/>
    </source>
</evidence>
<comment type="similarity">
    <text evidence="2">Belongs to the TALE/PBX homeobox family.</text>
</comment>
<dbReference type="PROSITE" id="PS51978">
    <property type="entry name" value="PBC"/>
    <property type="match status" value="1"/>
</dbReference>
<dbReference type="GO" id="GO:0005634">
    <property type="term" value="C:nucleus"/>
    <property type="evidence" value="ECO:0007669"/>
    <property type="project" value="UniProtKB-SubCell"/>
</dbReference>
<sequence length="402" mass="46597">MNVLPRTWAISHFTRPHPPEGADSQGELDESTSQGNDASTSVATFVHGETCTHELLDRVYKICEYGLSQYNPSIMYAARSNRYFGALFEILCEKKKQMSVLSDDRCGEVMQQVQLQRIDNMLEECMESTQRKNYKFGNVVREEEESVDETYQRLLSECCADFNHFRRQLRVKEAELSYEVAQILQRQQHFRPITQADIEKCRYEICMKVDGYQNQLKQLTCQKILMLRSRYLDIRKKRRNFSKDATRILTRFFHSHIEHPYPSEAEKTELARKCNLSVNQVSNWFGNKRIRFRKSHICYTDDISSTFGDDGAKKIADPATNTQNRSSLYDPECVRSDATGMPFDLWQQVAACENEANDQRSRAPNQEICANDDKAVDNEIASICASESRAKRYDSKALITRD</sequence>
<dbReference type="Pfam" id="PF03792">
    <property type="entry name" value="PBC"/>
    <property type="match status" value="1"/>
</dbReference>
<name>A0A915C006_PARUN</name>
<dbReference type="InterPro" id="IPR009057">
    <property type="entry name" value="Homeodomain-like_sf"/>
</dbReference>
<dbReference type="Pfam" id="PF05920">
    <property type="entry name" value="Homeobox_KN"/>
    <property type="match status" value="1"/>
</dbReference>
<dbReference type="PANTHER" id="PTHR11850">
    <property type="entry name" value="HOMEOBOX PROTEIN TRANSCRIPTION FACTORS"/>
    <property type="match status" value="1"/>
</dbReference>
<evidence type="ECO:0000259" key="8">
    <source>
        <dbReference type="PROSITE" id="PS50071"/>
    </source>
</evidence>
<evidence type="ECO:0000256" key="2">
    <source>
        <dbReference type="ARBA" id="ARBA00007601"/>
    </source>
</evidence>
<comment type="subcellular location">
    <subcellularLocation>
        <location evidence="1 6">Nucleus</location>
    </subcellularLocation>
</comment>
<protein>
    <submittedName>
        <fullName evidence="11">Homeobox domain-containing protein</fullName>
    </submittedName>
</protein>